<dbReference type="EMBL" id="VDCV01000016">
    <property type="protein sequence ID" value="KAB5519005.1"/>
    <property type="molecule type" value="Genomic_DNA"/>
</dbReference>
<proteinExistence type="inferred from homology"/>
<dbReference type="Proteomes" id="UP000326939">
    <property type="component" value="Chromosome 16"/>
</dbReference>
<evidence type="ECO:0000313" key="4">
    <source>
        <dbReference type="EMBL" id="KAB5519005.1"/>
    </source>
</evidence>
<organism evidence="4 5">
    <name type="scientific">Salix brachista</name>
    <dbReference type="NCBI Taxonomy" id="2182728"/>
    <lineage>
        <taxon>Eukaryota</taxon>
        <taxon>Viridiplantae</taxon>
        <taxon>Streptophyta</taxon>
        <taxon>Embryophyta</taxon>
        <taxon>Tracheophyta</taxon>
        <taxon>Spermatophyta</taxon>
        <taxon>Magnoliopsida</taxon>
        <taxon>eudicotyledons</taxon>
        <taxon>Gunneridae</taxon>
        <taxon>Pentapetalae</taxon>
        <taxon>rosids</taxon>
        <taxon>fabids</taxon>
        <taxon>Malpighiales</taxon>
        <taxon>Salicaceae</taxon>
        <taxon>Saliceae</taxon>
        <taxon>Salix</taxon>
    </lineage>
</organism>
<dbReference type="AlphaFoldDB" id="A0A5N5JPH0"/>
<dbReference type="Pfam" id="PF14432">
    <property type="entry name" value="DYW_deaminase"/>
    <property type="match status" value="1"/>
</dbReference>
<dbReference type="InterPro" id="IPR046960">
    <property type="entry name" value="PPR_At4g14850-like_plant"/>
</dbReference>
<evidence type="ECO:0000259" key="3">
    <source>
        <dbReference type="Pfam" id="PF14432"/>
    </source>
</evidence>
<feature type="region of interest" description="Disordered" evidence="2">
    <location>
        <begin position="155"/>
        <end position="258"/>
    </location>
</feature>
<feature type="compositionally biased region" description="Polar residues" evidence="2">
    <location>
        <begin position="192"/>
        <end position="208"/>
    </location>
</feature>
<feature type="compositionally biased region" description="Polar residues" evidence="2">
    <location>
        <begin position="173"/>
        <end position="182"/>
    </location>
</feature>
<name>A0A5N5JPH0_9ROSI</name>
<feature type="compositionally biased region" description="Basic and acidic residues" evidence="2">
    <location>
        <begin position="155"/>
        <end position="172"/>
    </location>
</feature>
<sequence length="371" mass="41743">MPFKTTAAVWGELLGACRMHKNMELGGYAAELIFELDSHYPGNRVLLYNVYALAGRRNGAAKVRKTGREAKLKYRSENLALAFALLIASPGSTIRISKNIRVCGDCHSAFKFVPKMGKGKSRHKWTVITPLVEKIGEFTYRKHNKGICKKKLTETKEEERAARESAEQDQERLSSTGCSQIQPSPPPSKSSLFSNKIRNSPWSPQRETYIQVMEHERKKKRGRDQEEAERKEESSNKSTKMQADHHPSHPRSVRNDIKIERRSCDHEEDSTTSNEISGDNNFALGVFDFPWLKEGGGGGGMISKADEEEWCLEDTVFSSSLHYGAASAADQFSGQHLWETTTCIGSCMDVPVDKFEEINAWSLEMEESTVD</sequence>
<dbReference type="PANTHER" id="PTHR47926:SF502">
    <property type="entry name" value="SELENIUM BINDING PROTEIN"/>
    <property type="match status" value="1"/>
</dbReference>
<protein>
    <recommendedName>
        <fullName evidence="3">DYW domain-containing protein</fullName>
    </recommendedName>
</protein>
<keyword evidence="5" id="KW-1185">Reference proteome</keyword>
<accession>A0A5N5JPH0</accession>
<feature type="domain" description="DYW" evidence="3">
    <location>
        <begin position="63"/>
        <end position="116"/>
    </location>
</feature>
<dbReference type="GO" id="GO:0008270">
    <property type="term" value="F:zinc ion binding"/>
    <property type="evidence" value="ECO:0007669"/>
    <property type="project" value="InterPro"/>
</dbReference>
<evidence type="ECO:0000256" key="2">
    <source>
        <dbReference type="SAM" id="MobiDB-lite"/>
    </source>
</evidence>
<dbReference type="GO" id="GO:0009451">
    <property type="term" value="P:RNA modification"/>
    <property type="evidence" value="ECO:0007669"/>
    <property type="project" value="InterPro"/>
</dbReference>
<reference evidence="5" key="1">
    <citation type="journal article" date="2019" name="Gigascience">
        <title>De novo genome assembly of the endangered Acer yangbiense, a plant species with extremely small populations endemic to Yunnan Province, China.</title>
        <authorList>
            <person name="Yang J."/>
            <person name="Wariss H.M."/>
            <person name="Tao L."/>
            <person name="Zhang R."/>
            <person name="Yun Q."/>
            <person name="Hollingsworth P."/>
            <person name="Dao Z."/>
            <person name="Luo G."/>
            <person name="Guo H."/>
            <person name="Ma Y."/>
            <person name="Sun W."/>
        </authorList>
    </citation>
    <scope>NUCLEOTIDE SEQUENCE [LARGE SCALE GENOMIC DNA]</scope>
    <source>
        <strain evidence="5">cv. br00</strain>
    </source>
</reference>
<evidence type="ECO:0000256" key="1">
    <source>
        <dbReference type="ARBA" id="ARBA00006643"/>
    </source>
</evidence>
<feature type="compositionally biased region" description="Basic and acidic residues" evidence="2">
    <location>
        <begin position="242"/>
        <end position="258"/>
    </location>
</feature>
<gene>
    <name evidence="4" type="ORF">DKX38_023324</name>
</gene>
<dbReference type="GO" id="GO:0003723">
    <property type="term" value="F:RNA binding"/>
    <property type="evidence" value="ECO:0007669"/>
    <property type="project" value="InterPro"/>
</dbReference>
<comment type="similarity">
    <text evidence="1">Belongs to the PPR family. PCMP-H subfamily.</text>
</comment>
<comment type="caution">
    <text evidence="4">The sequence shown here is derived from an EMBL/GenBank/DDBJ whole genome shotgun (WGS) entry which is preliminary data.</text>
</comment>
<dbReference type="PANTHER" id="PTHR47926">
    <property type="entry name" value="PENTATRICOPEPTIDE REPEAT-CONTAINING PROTEIN"/>
    <property type="match status" value="1"/>
</dbReference>
<feature type="compositionally biased region" description="Basic and acidic residues" evidence="2">
    <location>
        <begin position="223"/>
        <end position="235"/>
    </location>
</feature>
<dbReference type="InterPro" id="IPR032867">
    <property type="entry name" value="DYW_dom"/>
</dbReference>
<evidence type="ECO:0000313" key="5">
    <source>
        <dbReference type="Proteomes" id="UP000326939"/>
    </source>
</evidence>